<sequence length="504" mass="58075">MPSIAHKKTVILVAVIVISFLLILRHSPSPDFHKIADSVKGTLHFVPQKKTFQTWPENNPIPETTALQTMNLNEISNLYFNYVNTLQVFCPVKKVYGGVKYGWYTCDVVREDNPKSCVAYMITNRDVTKNFFEELKQDYQCEKNVILKRSPTLEDNSQIETLKSKKVVDYMAIDIREEETLLLSWMLTKDLLKNVRQLLVNFHGIKFDSTVSVYVEHLQVLRALYTEGFRTFHFARNIRCLFAGNWRRTGCYSLYMMREISVSGPIEVFTPETINSKPLVDLATQYNSLLMSSQVHCKEVVRIGDVDDGGWDVCNDLEYRPSKPCLVYSFGVAGDWTFDDEVSRIYGCEVHSFDPSIGKKDHKRSDKITFHNIGLWGKPKGKQGTWNMMNLKEIIEMLEHTGKIIDIMKMDIESSEWSAIPDMLTTGVLKNVRQLDFEFHGTPNPHDLLRSKMKTLRGIYDQGFRLFWSHPNIKGGNPTPFTVTGRQVSSCYENYYLNTNLSKT</sequence>
<keyword evidence="3" id="KW-0489">Methyltransferase</keyword>
<dbReference type="AlphaFoldDB" id="A0A210QCZ0"/>
<dbReference type="Pfam" id="PF13383">
    <property type="entry name" value="Methyltransf_22"/>
    <property type="match status" value="1"/>
</dbReference>
<dbReference type="PANTHER" id="PTHR32026">
    <property type="entry name" value="METHYLTRANSFERASE-LIKE PROTEIN 24"/>
    <property type="match status" value="1"/>
</dbReference>
<name>A0A210QCZ0_MIZYE</name>
<organism evidence="3 4">
    <name type="scientific">Mizuhopecten yessoensis</name>
    <name type="common">Japanese scallop</name>
    <name type="synonym">Patinopecten yessoensis</name>
    <dbReference type="NCBI Taxonomy" id="6573"/>
    <lineage>
        <taxon>Eukaryota</taxon>
        <taxon>Metazoa</taxon>
        <taxon>Spiralia</taxon>
        <taxon>Lophotrochozoa</taxon>
        <taxon>Mollusca</taxon>
        <taxon>Bivalvia</taxon>
        <taxon>Autobranchia</taxon>
        <taxon>Pteriomorphia</taxon>
        <taxon>Pectinida</taxon>
        <taxon>Pectinoidea</taxon>
        <taxon>Pectinidae</taxon>
        <taxon>Mizuhopecten</taxon>
    </lineage>
</organism>
<keyword evidence="4" id="KW-1185">Reference proteome</keyword>
<dbReference type="PANTHER" id="PTHR32026:SF10">
    <property type="entry name" value="METHYLTRANSFERASE-LIKE PROTEIN 24-RELATED"/>
    <property type="match status" value="1"/>
</dbReference>
<dbReference type="GO" id="GO:0032259">
    <property type="term" value="P:methylation"/>
    <property type="evidence" value="ECO:0007669"/>
    <property type="project" value="UniProtKB-KW"/>
</dbReference>
<feature type="domain" description="Methyltransferase" evidence="2">
    <location>
        <begin position="293"/>
        <end position="475"/>
    </location>
</feature>
<protein>
    <submittedName>
        <fullName evidence="3">Methyltransferase-like protein 24</fullName>
    </submittedName>
</protein>
<comment type="caution">
    <text evidence="3">The sequence shown here is derived from an EMBL/GenBank/DDBJ whole genome shotgun (WGS) entry which is preliminary data.</text>
</comment>
<dbReference type="InterPro" id="IPR025714">
    <property type="entry name" value="Methyltranfer_dom"/>
</dbReference>
<dbReference type="OrthoDB" id="10006218at2759"/>
<evidence type="ECO:0000256" key="1">
    <source>
        <dbReference type="SAM" id="SignalP"/>
    </source>
</evidence>
<evidence type="ECO:0000259" key="2">
    <source>
        <dbReference type="Pfam" id="PF13383"/>
    </source>
</evidence>
<dbReference type="InterPro" id="IPR026913">
    <property type="entry name" value="METTL24"/>
</dbReference>
<dbReference type="GO" id="GO:0008168">
    <property type="term" value="F:methyltransferase activity"/>
    <property type="evidence" value="ECO:0007669"/>
    <property type="project" value="UniProtKB-KW"/>
</dbReference>
<dbReference type="Proteomes" id="UP000242188">
    <property type="component" value="Unassembled WGS sequence"/>
</dbReference>
<reference evidence="3 4" key="1">
    <citation type="journal article" date="2017" name="Nat. Ecol. Evol.">
        <title>Scallop genome provides insights into evolution of bilaterian karyotype and development.</title>
        <authorList>
            <person name="Wang S."/>
            <person name="Zhang J."/>
            <person name="Jiao W."/>
            <person name="Li J."/>
            <person name="Xun X."/>
            <person name="Sun Y."/>
            <person name="Guo X."/>
            <person name="Huan P."/>
            <person name="Dong B."/>
            <person name="Zhang L."/>
            <person name="Hu X."/>
            <person name="Sun X."/>
            <person name="Wang J."/>
            <person name="Zhao C."/>
            <person name="Wang Y."/>
            <person name="Wang D."/>
            <person name="Huang X."/>
            <person name="Wang R."/>
            <person name="Lv J."/>
            <person name="Li Y."/>
            <person name="Zhang Z."/>
            <person name="Liu B."/>
            <person name="Lu W."/>
            <person name="Hui Y."/>
            <person name="Liang J."/>
            <person name="Zhou Z."/>
            <person name="Hou R."/>
            <person name="Li X."/>
            <person name="Liu Y."/>
            <person name="Li H."/>
            <person name="Ning X."/>
            <person name="Lin Y."/>
            <person name="Zhao L."/>
            <person name="Xing Q."/>
            <person name="Dou J."/>
            <person name="Li Y."/>
            <person name="Mao J."/>
            <person name="Guo H."/>
            <person name="Dou H."/>
            <person name="Li T."/>
            <person name="Mu C."/>
            <person name="Jiang W."/>
            <person name="Fu Q."/>
            <person name="Fu X."/>
            <person name="Miao Y."/>
            <person name="Liu J."/>
            <person name="Yu Q."/>
            <person name="Li R."/>
            <person name="Liao H."/>
            <person name="Li X."/>
            <person name="Kong Y."/>
            <person name="Jiang Z."/>
            <person name="Chourrout D."/>
            <person name="Li R."/>
            <person name="Bao Z."/>
        </authorList>
    </citation>
    <scope>NUCLEOTIDE SEQUENCE [LARGE SCALE GENOMIC DNA]</scope>
    <source>
        <strain evidence="3 4">PY_sf001</strain>
    </source>
</reference>
<keyword evidence="3" id="KW-0808">Transferase</keyword>
<feature type="chain" id="PRO_5012645677" evidence="1">
    <location>
        <begin position="26"/>
        <end position="504"/>
    </location>
</feature>
<keyword evidence="1" id="KW-0732">Signal</keyword>
<gene>
    <name evidence="3" type="ORF">KP79_PYT12262</name>
</gene>
<dbReference type="EMBL" id="NEDP02004117">
    <property type="protein sequence ID" value="OWF46623.1"/>
    <property type="molecule type" value="Genomic_DNA"/>
</dbReference>
<feature type="signal peptide" evidence="1">
    <location>
        <begin position="1"/>
        <end position="25"/>
    </location>
</feature>
<proteinExistence type="predicted"/>
<evidence type="ECO:0000313" key="3">
    <source>
        <dbReference type="EMBL" id="OWF46623.1"/>
    </source>
</evidence>
<accession>A0A210QCZ0</accession>
<evidence type="ECO:0000313" key="4">
    <source>
        <dbReference type="Proteomes" id="UP000242188"/>
    </source>
</evidence>